<dbReference type="InterPro" id="IPR011047">
    <property type="entry name" value="Quinoprotein_ADH-like_sf"/>
</dbReference>
<keyword evidence="2" id="KW-0812">Transmembrane</keyword>
<keyword evidence="5" id="KW-1185">Reference proteome</keyword>
<dbReference type="Gene3D" id="2.130.10.10">
    <property type="entry name" value="YVTN repeat-like/Quinoprotein amine dehydrogenase"/>
    <property type="match status" value="1"/>
</dbReference>
<feature type="compositionally biased region" description="Low complexity" evidence="1">
    <location>
        <begin position="675"/>
        <end position="689"/>
    </location>
</feature>
<dbReference type="Proteomes" id="UP000324705">
    <property type="component" value="Chromosome 3A"/>
</dbReference>
<keyword evidence="2" id="KW-0472">Membrane</keyword>
<dbReference type="Pfam" id="PF13360">
    <property type="entry name" value="PQQ_2"/>
    <property type="match status" value="1"/>
</dbReference>
<dbReference type="GO" id="GO:0005886">
    <property type="term" value="C:plasma membrane"/>
    <property type="evidence" value="ECO:0007669"/>
    <property type="project" value="TreeGrafter"/>
</dbReference>
<dbReference type="GO" id="GO:0009793">
    <property type="term" value="P:embryo development ending in seed dormancy"/>
    <property type="evidence" value="ECO:0007669"/>
    <property type="project" value="TreeGrafter"/>
</dbReference>
<evidence type="ECO:0000256" key="1">
    <source>
        <dbReference type="SAM" id="MobiDB-lite"/>
    </source>
</evidence>
<dbReference type="SUPFAM" id="SSF50998">
    <property type="entry name" value="Quinoprotein alcohol dehydrogenase-like"/>
    <property type="match status" value="1"/>
</dbReference>
<sequence length="779" mass="85804">MQRVHDDCEKFLHLSVSFPGRVVTIPIPGPRSVSFRGRVAAAGRTAASTPLSECNHPVLPLARKTLPLRNRAAMAMRLLPRLCLLLCSLIGDARSSPALQRLNASAAENPHIPPGVGRALSAPLIGHGGRLVACSGKNLLAFEPNGSFAWIISLGYNCKQEISLVAERDEIYLVAEDKVIKVTPQNLHTSAPTSQVFFSHGSPPGRSKEIIGLSTSSSYASLFITIRNRGLFSFSLRDGKLQWSAGPVVDRFGYRLGCKGNNISACYFNSSPIVDQCEGTLYISNTEGQLYSMYIHSRQYRWVQDLSSIDKVVTIAPGNNGRLYIVLPRKSTVMGLDVLSGNISWQLSVGPLSNEKILPAVDSNGWISIGSLDGILYSISPDGDIRKFLQRTAPNSVIHSSPVLDCSGFSVYISQTIMEAKSSQTIGDYTYVSAMKPSSILFTLLAPATGTVYWTEKYPGELSNLLSGSDLDYFTLDETILLTALSSARIGNTVQCYTRRQKIAWTCRKAKPKFVHGDPGDHNHVLLLFFFQLVVIVVLAVIVRFCCIFWRKKKLQNNGLQKFLEKRRSLHSKRRVLGKIISELEQKAVEDVEGASSNKTLEQLGEMVKAKDGVERKLYTSYSLGRDVLGLRQGSSILPLYNGKHKSHSFHGAHRESITVFNTLSESSTSEDRTSSSYSSDSGSCSSGSRFEEMELDTRSKSAEEAGLSEDIAKEAQDKLPVEVASSYQAFMNPLYVQGESTSKSPSQREAFPMETMQHDVAPTKRMWLKRRRSLSSTN</sequence>
<name>A0A9R0VLA3_TRITD</name>
<feature type="domain" description="Pyrrolo-quinoline quinone repeat" evidence="3">
    <location>
        <begin position="120"/>
        <end position="346"/>
    </location>
</feature>
<dbReference type="InterPro" id="IPR015943">
    <property type="entry name" value="WD40/YVTN_repeat-like_dom_sf"/>
</dbReference>
<feature type="compositionally biased region" description="Basic and acidic residues" evidence="1">
    <location>
        <begin position="690"/>
        <end position="704"/>
    </location>
</feature>
<dbReference type="PANTHER" id="PTHR37253:SF1">
    <property type="entry name" value="PROTEIN GAMETE EXPRESSED 3"/>
    <property type="match status" value="1"/>
</dbReference>
<evidence type="ECO:0000313" key="4">
    <source>
        <dbReference type="EMBL" id="VAH61498.1"/>
    </source>
</evidence>
<dbReference type="FunFam" id="2.130.10.10:FF:001929">
    <property type="entry name" value="Protein GAMETE EXPRESSED 3"/>
    <property type="match status" value="1"/>
</dbReference>
<protein>
    <recommendedName>
        <fullName evidence="3">Pyrrolo-quinoline quinone repeat domain-containing protein</fullName>
    </recommendedName>
</protein>
<accession>A0A9R0VLA3</accession>
<dbReference type="Gramene" id="TRITD3Av1G139560.2">
    <property type="protein sequence ID" value="TRITD3Av1G139560.2"/>
    <property type="gene ID" value="TRITD3Av1G139560"/>
</dbReference>
<dbReference type="OMA" id="VLQINIM"/>
<feature type="region of interest" description="Disordered" evidence="1">
    <location>
        <begin position="665"/>
        <end position="707"/>
    </location>
</feature>
<proteinExistence type="predicted"/>
<reference evidence="4 5" key="1">
    <citation type="submission" date="2017-09" db="EMBL/GenBank/DDBJ databases">
        <authorList>
            <consortium name="International Durum Wheat Genome Sequencing Consortium (IDWGSC)"/>
            <person name="Milanesi L."/>
        </authorList>
    </citation>
    <scope>NUCLEOTIDE SEQUENCE [LARGE SCALE GENOMIC DNA]</scope>
    <source>
        <strain evidence="5">cv. Svevo</strain>
    </source>
</reference>
<dbReference type="AlphaFoldDB" id="A0A9R0VLA3"/>
<dbReference type="InterPro" id="IPR045301">
    <property type="entry name" value="GEX3-like"/>
</dbReference>
<organism evidence="4 5">
    <name type="scientific">Triticum turgidum subsp. durum</name>
    <name type="common">Durum wheat</name>
    <name type="synonym">Triticum durum</name>
    <dbReference type="NCBI Taxonomy" id="4567"/>
    <lineage>
        <taxon>Eukaryota</taxon>
        <taxon>Viridiplantae</taxon>
        <taxon>Streptophyta</taxon>
        <taxon>Embryophyta</taxon>
        <taxon>Tracheophyta</taxon>
        <taxon>Spermatophyta</taxon>
        <taxon>Magnoliopsida</taxon>
        <taxon>Liliopsida</taxon>
        <taxon>Poales</taxon>
        <taxon>Poaceae</taxon>
        <taxon>BOP clade</taxon>
        <taxon>Pooideae</taxon>
        <taxon>Triticodae</taxon>
        <taxon>Triticeae</taxon>
        <taxon>Triticinae</taxon>
        <taxon>Triticum</taxon>
    </lineage>
</organism>
<evidence type="ECO:0000256" key="2">
    <source>
        <dbReference type="SAM" id="Phobius"/>
    </source>
</evidence>
<gene>
    <name evidence="4" type="ORF">TRITD_3Av1G139560</name>
</gene>
<dbReference type="EMBL" id="LT934115">
    <property type="protein sequence ID" value="VAH61498.1"/>
    <property type="molecule type" value="Genomic_DNA"/>
</dbReference>
<evidence type="ECO:0000259" key="3">
    <source>
        <dbReference type="Pfam" id="PF13360"/>
    </source>
</evidence>
<evidence type="ECO:0000313" key="5">
    <source>
        <dbReference type="Proteomes" id="UP000324705"/>
    </source>
</evidence>
<dbReference type="PANTHER" id="PTHR37253">
    <property type="entry name" value="PROTEIN GAMETE EXPRESSED 3"/>
    <property type="match status" value="1"/>
</dbReference>
<dbReference type="GO" id="GO:0010183">
    <property type="term" value="P:pollen tube guidance"/>
    <property type="evidence" value="ECO:0007669"/>
    <property type="project" value="TreeGrafter"/>
</dbReference>
<keyword evidence="2" id="KW-1133">Transmembrane helix</keyword>
<feature type="transmembrane region" description="Helical" evidence="2">
    <location>
        <begin position="525"/>
        <end position="550"/>
    </location>
</feature>
<dbReference type="InterPro" id="IPR002372">
    <property type="entry name" value="PQQ_rpt_dom"/>
</dbReference>